<dbReference type="Proteomes" id="UP000277633">
    <property type="component" value="Unassembled WGS sequence"/>
</dbReference>
<protein>
    <recommendedName>
        <fullName evidence="4">Carboxypeptidase regulatory-like domain-containing protein</fullName>
    </recommendedName>
</protein>
<name>A0A497JHT5_9ARCH</name>
<dbReference type="EMBL" id="QMWO01000027">
    <property type="protein sequence ID" value="RLG70042.1"/>
    <property type="molecule type" value="Genomic_DNA"/>
</dbReference>
<organism evidence="2 3">
    <name type="scientific">Candidatus Iainarchaeum sp</name>
    <dbReference type="NCBI Taxonomy" id="3101447"/>
    <lineage>
        <taxon>Archaea</taxon>
        <taxon>Candidatus Iainarchaeota</taxon>
        <taxon>Candidatus Iainarchaeia</taxon>
        <taxon>Candidatus Iainarchaeales</taxon>
        <taxon>Candidatus Iainarchaeaceae</taxon>
        <taxon>Candidatus Iainarchaeum</taxon>
    </lineage>
</organism>
<evidence type="ECO:0000313" key="3">
    <source>
        <dbReference type="Proteomes" id="UP000277633"/>
    </source>
</evidence>
<gene>
    <name evidence="2" type="ORF">DRO07_01165</name>
</gene>
<keyword evidence="1" id="KW-0472">Membrane</keyword>
<evidence type="ECO:0008006" key="4">
    <source>
        <dbReference type="Google" id="ProtNLM"/>
    </source>
</evidence>
<sequence length="120" mass="13797">MEESAPLEVEFDEQNEEVEEQSKDYLGKIIAVIVILLVAVAAYFAISYYLEIKYSKLRVVVKDFSGKELDNSQVIVSNEFGFLEKHMGNATYEFELESGKYTIIVRSPGYKEKRLQIELT</sequence>
<evidence type="ECO:0000313" key="2">
    <source>
        <dbReference type="EMBL" id="RLG70042.1"/>
    </source>
</evidence>
<comment type="caution">
    <text evidence="2">The sequence shown here is derived from an EMBL/GenBank/DDBJ whole genome shotgun (WGS) entry which is preliminary data.</text>
</comment>
<feature type="transmembrane region" description="Helical" evidence="1">
    <location>
        <begin position="29"/>
        <end position="50"/>
    </location>
</feature>
<feature type="non-terminal residue" evidence="2">
    <location>
        <position position="120"/>
    </location>
</feature>
<keyword evidence="1" id="KW-0812">Transmembrane</keyword>
<proteinExistence type="predicted"/>
<evidence type="ECO:0000256" key="1">
    <source>
        <dbReference type="SAM" id="Phobius"/>
    </source>
</evidence>
<accession>A0A497JHT5</accession>
<keyword evidence="1" id="KW-1133">Transmembrane helix</keyword>
<dbReference type="AlphaFoldDB" id="A0A497JHT5"/>
<reference evidence="2 3" key="1">
    <citation type="submission" date="2018-06" db="EMBL/GenBank/DDBJ databases">
        <title>Extensive metabolic versatility and redundancy in microbially diverse, dynamic hydrothermal sediments.</title>
        <authorList>
            <person name="Dombrowski N."/>
            <person name="Teske A."/>
            <person name="Baker B.J."/>
        </authorList>
    </citation>
    <scope>NUCLEOTIDE SEQUENCE [LARGE SCALE GENOMIC DNA]</scope>
    <source>
        <strain evidence="2">B9_G13</strain>
    </source>
</reference>